<feature type="transmembrane region" description="Helical" evidence="1">
    <location>
        <begin position="46"/>
        <end position="68"/>
    </location>
</feature>
<protein>
    <submittedName>
        <fullName evidence="2">Uncharacterized protein</fullName>
    </submittedName>
</protein>
<comment type="caution">
    <text evidence="2">The sequence shown here is derived from an EMBL/GenBank/DDBJ whole genome shotgun (WGS) entry which is preliminary data.</text>
</comment>
<feature type="transmembrane region" description="Helical" evidence="1">
    <location>
        <begin position="7"/>
        <end position="26"/>
    </location>
</feature>
<accession>A0A8J5W6K6</accession>
<keyword evidence="1" id="KW-0812">Transmembrane</keyword>
<evidence type="ECO:0000256" key="1">
    <source>
        <dbReference type="SAM" id="Phobius"/>
    </source>
</evidence>
<sequence length="96" mass="10419">MAKETPVVSAVFLVLYTAALALYLLLATGFRGIFVHPRSAPAYETLFWQVADWAAVSVCLVADAYLVSSMLSYRRSKKATAPAALLPPPPPQMDMC</sequence>
<name>A0A8J5W6K6_ZIZPA</name>
<keyword evidence="1" id="KW-0472">Membrane</keyword>
<reference evidence="2" key="2">
    <citation type="submission" date="2021-02" db="EMBL/GenBank/DDBJ databases">
        <authorList>
            <person name="Kimball J.A."/>
            <person name="Haas M.W."/>
            <person name="Macchietto M."/>
            <person name="Kono T."/>
            <person name="Duquette J."/>
            <person name="Shao M."/>
        </authorList>
    </citation>
    <scope>NUCLEOTIDE SEQUENCE</scope>
    <source>
        <tissue evidence="2">Fresh leaf tissue</tissue>
    </source>
</reference>
<evidence type="ECO:0000313" key="3">
    <source>
        <dbReference type="Proteomes" id="UP000729402"/>
    </source>
</evidence>
<keyword evidence="1" id="KW-1133">Transmembrane helix</keyword>
<dbReference type="AlphaFoldDB" id="A0A8J5W6K6"/>
<proteinExistence type="predicted"/>
<reference evidence="2" key="1">
    <citation type="journal article" date="2021" name="bioRxiv">
        <title>Whole Genome Assembly and Annotation of Northern Wild Rice, Zizania palustris L., Supports a Whole Genome Duplication in the Zizania Genus.</title>
        <authorList>
            <person name="Haas M."/>
            <person name="Kono T."/>
            <person name="Macchietto M."/>
            <person name="Millas R."/>
            <person name="McGilp L."/>
            <person name="Shao M."/>
            <person name="Duquette J."/>
            <person name="Hirsch C.N."/>
            <person name="Kimball J."/>
        </authorList>
    </citation>
    <scope>NUCLEOTIDE SEQUENCE</scope>
    <source>
        <tissue evidence="2">Fresh leaf tissue</tissue>
    </source>
</reference>
<dbReference type="EMBL" id="JAAALK010000282">
    <property type="protein sequence ID" value="KAG8081139.1"/>
    <property type="molecule type" value="Genomic_DNA"/>
</dbReference>
<dbReference type="Proteomes" id="UP000729402">
    <property type="component" value="Unassembled WGS sequence"/>
</dbReference>
<evidence type="ECO:0000313" key="2">
    <source>
        <dbReference type="EMBL" id="KAG8081139.1"/>
    </source>
</evidence>
<gene>
    <name evidence="2" type="ORF">GUJ93_ZPchr0007g3986</name>
</gene>
<organism evidence="2 3">
    <name type="scientific">Zizania palustris</name>
    <name type="common">Northern wild rice</name>
    <dbReference type="NCBI Taxonomy" id="103762"/>
    <lineage>
        <taxon>Eukaryota</taxon>
        <taxon>Viridiplantae</taxon>
        <taxon>Streptophyta</taxon>
        <taxon>Embryophyta</taxon>
        <taxon>Tracheophyta</taxon>
        <taxon>Spermatophyta</taxon>
        <taxon>Magnoliopsida</taxon>
        <taxon>Liliopsida</taxon>
        <taxon>Poales</taxon>
        <taxon>Poaceae</taxon>
        <taxon>BOP clade</taxon>
        <taxon>Oryzoideae</taxon>
        <taxon>Oryzeae</taxon>
        <taxon>Zizaniinae</taxon>
        <taxon>Zizania</taxon>
    </lineage>
</organism>
<keyword evidence="3" id="KW-1185">Reference proteome</keyword>